<gene>
    <name evidence="8" type="ORF">TSAR_013790</name>
</gene>
<dbReference type="PANTHER" id="PTHR11842">
    <property type="entry name" value="MITOTIC SPINDLE ASSEMBLY CHECKPOINT PROTEIN MAD2"/>
    <property type="match status" value="1"/>
</dbReference>
<protein>
    <recommendedName>
        <fullName evidence="7">HORMA domain-containing protein</fullName>
    </recommendedName>
</protein>
<evidence type="ECO:0000256" key="5">
    <source>
        <dbReference type="ARBA" id="ARBA00023242"/>
    </source>
</evidence>
<keyword evidence="5" id="KW-0539">Nucleus</keyword>
<evidence type="ECO:0000256" key="4">
    <source>
        <dbReference type="ARBA" id="ARBA00022776"/>
    </source>
</evidence>
<evidence type="ECO:0000313" key="9">
    <source>
        <dbReference type="Proteomes" id="UP000215335"/>
    </source>
</evidence>
<sequence length="225" mass="25172">MSLPVAQTQATTGLTLKGSAVVIKDYLLFAINSIFFQRDIYSPNEFKMVNKYGLPLMVMEDNSSLKYILEDAEKAISAKGLKKVILAIFEKGTDSVIEKWEFEISTDRSEENNNNQMGSKNITLVQAEIRAVLKQVLGSVSYLPIIEPGSRFRFIFVCEVGFSLPGWTTYHGSLDVNNSEEFIFKEFSTSLHKCATKKKDVLSLCVVIRLKEKGDRGIEVSHGVA</sequence>
<dbReference type="EMBL" id="NNAY01002675">
    <property type="protein sequence ID" value="OXU20802.1"/>
    <property type="molecule type" value="Genomic_DNA"/>
</dbReference>
<evidence type="ECO:0000256" key="3">
    <source>
        <dbReference type="ARBA" id="ARBA00022618"/>
    </source>
</evidence>
<organism evidence="8 9">
    <name type="scientific">Trichomalopsis sarcophagae</name>
    <dbReference type="NCBI Taxonomy" id="543379"/>
    <lineage>
        <taxon>Eukaryota</taxon>
        <taxon>Metazoa</taxon>
        <taxon>Ecdysozoa</taxon>
        <taxon>Arthropoda</taxon>
        <taxon>Hexapoda</taxon>
        <taxon>Insecta</taxon>
        <taxon>Pterygota</taxon>
        <taxon>Neoptera</taxon>
        <taxon>Endopterygota</taxon>
        <taxon>Hymenoptera</taxon>
        <taxon>Apocrita</taxon>
        <taxon>Proctotrupomorpha</taxon>
        <taxon>Chalcidoidea</taxon>
        <taxon>Pteromalidae</taxon>
        <taxon>Pteromalinae</taxon>
        <taxon>Trichomalopsis</taxon>
    </lineage>
</organism>
<keyword evidence="6" id="KW-0131">Cell cycle</keyword>
<evidence type="ECO:0000313" key="8">
    <source>
        <dbReference type="EMBL" id="OXU20802.1"/>
    </source>
</evidence>
<dbReference type="InterPro" id="IPR045091">
    <property type="entry name" value="Mad2-like"/>
</dbReference>
<keyword evidence="3" id="KW-0132">Cell division</keyword>
<dbReference type="Gene3D" id="3.30.900.10">
    <property type="entry name" value="HORMA domain"/>
    <property type="match status" value="1"/>
</dbReference>
<comment type="similarity">
    <text evidence="2">Belongs to the MAD2 family.</text>
</comment>
<dbReference type="GO" id="GO:0007094">
    <property type="term" value="P:mitotic spindle assembly checkpoint signaling"/>
    <property type="evidence" value="ECO:0007669"/>
    <property type="project" value="TreeGrafter"/>
</dbReference>
<comment type="caution">
    <text evidence="8">The sequence shown here is derived from an EMBL/GenBank/DDBJ whole genome shotgun (WGS) entry which is preliminary data.</text>
</comment>
<dbReference type="AlphaFoldDB" id="A0A232ER45"/>
<evidence type="ECO:0000256" key="6">
    <source>
        <dbReference type="ARBA" id="ARBA00023306"/>
    </source>
</evidence>
<evidence type="ECO:0000259" key="7">
    <source>
        <dbReference type="PROSITE" id="PS50815"/>
    </source>
</evidence>
<accession>A0A232ER45</accession>
<keyword evidence="9" id="KW-1185">Reference proteome</keyword>
<dbReference type="GO" id="GO:0000776">
    <property type="term" value="C:kinetochore"/>
    <property type="evidence" value="ECO:0007669"/>
    <property type="project" value="TreeGrafter"/>
</dbReference>
<keyword evidence="4" id="KW-0498">Mitosis</keyword>
<evidence type="ECO:0000256" key="1">
    <source>
        <dbReference type="ARBA" id="ARBA00004123"/>
    </source>
</evidence>
<dbReference type="STRING" id="543379.A0A232ER45"/>
<dbReference type="InterPro" id="IPR003511">
    <property type="entry name" value="HORMA_dom"/>
</dbReference>
<reference evidence="8 9" key="1">
    <citation type="journal article" date="2017" name="Curr. Biol.">
        <title>The Evolution of Venom by Co-option of Single-Copy Genes.</title>
        <authorList>
            <person name="Martinson E.O."/>
            <person name="Mrinalini"/>
            <person name="Kelkar Y.D."/>
            <person name="Chang C.H."/>
            <person name="Werren J.H."/>
        </authorList>
    </citation>
    <scope>NUCLEOTIDE SEQUENCE [LARGE SCALE GENOMIC DNA]</scope>
    <source>
        <strain evidence="8 9">Alberta</strain>
        <tissue evidence="8">Whole body</tissue>
    </source>
</reference>
<feature type="domain" description="HORMA" evidence="7">
    <location>
        <begin position="17"/>
        <end position="198"/>
    </location>
</feature>
<dbReference type="InterPro" id="IPR036570">
    <property type="entry name" value="HORMA_dom_sf"/>
</dbReference>
<dbReference type="SUPFAM" id="SSF56019">
    <property type="entry name" value="The spindle assembly checkpoint protein mad2"/>
    <property type="match status" value="1"/>
</dbReference>
<name>A0A232ER45_9HYME</name>
<dbReference type="PANTHER" id="PTHR11842:SF11">
    <property type="entry name" value="MITOTIC SPINDLE ASSEMBLY CHECKPOINT PROTEIN MAD2A"/>
    <property type="match status" value="1"/>
</dbReference>
<dbReference type="Proteomes" id="UP000215335">
    <property type="component" value="Unassembled WGS sequence"/>
</dbReference>
<dbReference type="Pfam" id="PF02301">
    <property type="entry name" value="HORMA"/>
    <property type="match status" value="1"/>
</dbReference>
<proteinExistence type="inferred from homology"/>
<comment type="subcellular location">
    <subcellularLocation>
        <location evidence="1">Nucleus</location>
    </subcellularLocation>
</comment>
<dbReference type="GO" id="GO:0051301">
    <property type="term" value="P:cell division"/>
    <property type="evidence" value="ECO:0007669"/>
    <property type="project" value="UniProtKB-KW"/>
</dbReference>
<evidence type="ECO:0000256" key="2">
    <source>
        <dbReference type="ARBA" id="ARBA00010348"/>
    </source>
</evidence>
<dbReference type="PROSITE" id="PS50815">
    <property type="entry name" value="HORMA"/>
    <property type="match status" value="1"/>
</dbReference>
<dbReference type="GO" id="GO:0005737">
    <property type="term" value="C:cytoplasm"/>
    <property type="evidence" value="ECO:0007669"/>
    <property type="project" value="TreeGrafter"/>
</dbReference>
<dbReference type="GO" id="GO:0005654">
    <property type="term" value="C:nucleoplasm"/>
    <property type="evidence" value="ECO:0007669"/>
    <property type="project" value="TreeGrafter"/>
</dbReference>